<keyword evidence="1" id="KW-0472">Membrane</keyword>
<accession>A0A6N8JG01</accession>
<comment type="caution">
    <text evidence="2">The sequence shown here is derived from an EMBL/GenBank/DDBJ whole genome shotgun (WGS) entry which is preliminary data.</text>
</comment>
<feature type="transmembrane region" description="Helical" evidence="1">
    <location>
        <begin position="68"/>
        <end position="91"/>
    </location>
</feature>
<organism evidence="2 3">
    <name type="scientific">Chitinophaga oryziterrae</name>
    <dbReference type="NCBI Taxonomy" id="1031224"/>
    <lineage>
        <taxon>Bacteria</taxon>
        <taxon>Pseudomonadati</taxon>
        <taxon>Bacteroidota</taxon>
        <taxon>Chitinophagia</taxon>
        <taxon>Chitinophagales</taxon>
        <taxon>Chitinophagaceae</taxon>
        <taxon>Chitinophaga</taxon>
    </lineage>
</organism>
<keyword evidence="3" id="KW-1185">Reference proteome</keyword>
<keyword evidence="1" id="KW-1133">Transmembrane helix</keyword>
<dbReference type="AlphaFoldDB" id="A0A6N8JG01"/>
<protein>
    <submittedName>
        <fullName evidence="2">Uncharacterized protein</fullName>
    </submittedName>
</protein>
<feature type="transmembrane region" description="Helical" evidence="1">
    <location>
        <begin position="98"/>
        <end position="117"/>
    </location>
</feature>
<dbReference type="OrthoDB" id="661861at2"/>
<feature type="transmembrane region" description="Helical" evidence="1">
    <location>
        <begin position="192"/>
        <end position="216"/>
    </location>
</feature>
<feature type="transmembrane region" description="Helical" evidence="1">
    <location>
        <begin position="164"/>
        <end position="186"/>
    </location>
</feature>
<dbReference type="RefSeq" id="WP_157302039.1">
    <property type="nucleotide sequence ID" value="NZ_BAAAZB010000015.1"/>
</dbReference>
<feature type="transmembrane region" description="Helical" evidence="1">
    <location>
        <begin position="123"/>
        <end position="143"/>
    </location>
</feature>
<sequence length="224" mass="26618">MRFLKHEYFYLVPLMLSAIFCLKAFRQKWPKHYRLYACMVIITLVTELIAIEWPYELHSLFNSSQNNFWIYNLFIIIRFGLLCAIFYLILTQSIIKKILPLAAIGILIIGILDYTIIHGPLQYNTYSMVITHVCIITLCFLYFQQLLQEKGAILIHKEPMVWMALSIFVYHAVSLPFLMMLGFFNINDIRLTLLFFPINEILNFFLCSCYLISFLWKPQYLQPR</sequence>
<dbReference type="EMBL" id="WRXO01000007">
    <property type="protein sequence ID" value="MVT43421.1"/>
    <property type="molecule type" value="Genomic_DNA"/>
</dbReference>
<keyword evidence="1" id="KW-0812">Transmembrane</keyword>
<evidence type="ECO:0000256" key="1">
    <source>
        <dbReference type="SAM" id="Phobius"/>
    </source>
</evidence>
<evidence type="ECO:0000313" key="3">
    <source>
        <dbReference type="Proteomes" id="UP000468388"/>
    </source>
</evidence>
<feature type="transmembrane region" description="Helical" evidence="1">
    <location>
        <begin position="33"/>
        <end position="53"/>
    </location>
</feature>
<evidence type="ECO:0000313" key="2">
    <source>
        <dbReference type="EMBL" id="MVT43421.1"/>
    </source>
</evidence>
<gene>
    <name evidence="2" type="ORF">GO495_22675</name>
</gene>
<name>A0A6N8JG01_9BACT</name>
<dbReference type="Proteomes" id="UP000468388">
    <property type="component" value="Unassembled WGS sequence"/>
</dbReference>
<proteinExistence type="predicted"/>
<reference evidence="2 3" key="1">
    <citation type="submission" date="2019-12" db="EMBL/GenBank/DDBJ databases">
        <title>The draft genomic sequence of strain Chitinophaga oryziterrae JCM 16595.</title>
        <authorList>
            <person name="Zhang X."/>
        </authorList>
    </citation>
    <scope>NUCLEOTIDE SEQUENCE [LARGE SCALE GENOMIC DNA]</scope>
    <source>
        <strain evidence="2 3">JCM 16595</strain>
    </source>
</reference>